<reference evidence="2 3" key="1">
    <citation type="submission" date="2023-04" db="EMBL/GenBank/DDBJ databases">
        <title>Forest soil microbial communities from Buena Vista Peninsula, Colon Province, Panama.</title>
        <authorList>
            <person name="Bouskill N."/>
        </authorList>
    </citation>
    <scope>NUCLEOTIDE SEQUENCE [LARGE SCALE GENOMIC DNA]</scope>
    <source>
        <strain evidence="2 3">GGS1</strain>
    </source>
</reference>
<gene>
    <name evidence="2" type="ORF">M2283_009993</name>
</gene>
<organism evidence="2 3">
    <name type="scientific">Streptomyces pseudovenezuelae</name>
    <dbReference type="NCBI Taxonomy" id="67350"/>
    <lineage>
        <taxon>Bacteria</taxon>
        <taxon>Bacillati</taxon>
        <taxon>Actinomycetota</taxon>
        <taxon>Actinomycetes</taxon>
        <taxon>Kitasatosporales</taxon>
        <taxon>Streptomycetaceae</taxon>
        <taxon>Streptomyces</taxon>
        <taxon>Streptomyces aurantiacus group</taxon>
    </lineage>
</organism>
<feature type="region of interest" description="Disordered" evidence="1">
    <location>
        <begin position="1"/>
        <end position="30"/>
    </location>
</feature>
<protein>
    <submittedName>
        <fullName evidence="2">Uncharacterized protein</fullName>
    </submittedName>
</protein>
<accession>A0ABT6M3R6</accession>
<evidence type="ECO:0000256" key="1">
    <source>
        <dbReference type="SAM" id="MobiDB-lite"/>
    </source>
</evidence>
<keyword evidence="3" id="KW-1185">Reference proteome</keyword>
<dbReference type="RefSeq" id="WP_280883243.1">
    <property type="nucleotide sequence ID" value="NZ_JARXVH010000039.1"/>
</dbReference>
<comment type="caution">
    <text evidence="2">The sequence shown here is derived from an EMBL/GenBank/DDBJ whole genome shotgun (WGS) entry which is preliminary data.</text>
</comment>
<feature type="compositionally biased region" description="Low complexity" evidence="1">
    <location>
        <begin position="13"/>
        <end position="30"/>
    </location>
</feature>
<dbReference type="EMBL" id="JARXVH010000039">
    <property type="protein sequence ID" value="MDH6222641.1"/>
    <property type="molecule type" value="Genomic_DNA"/>
</dbReference>
<sequence>MTSEVTAHATDLSPSSYPVPTPSTSSSPDVSIRTAAVVLTTIGFDTEGLVEVGGVFLQ</sequence>
<dbReference type="Proteomes" id="UP001160499">
    <property type="component" value="Unassembled WGS sequence"/>
</dbReference>
<evidence type="ECO:0000313" key="3">
    <source>
        <dbReference type="Proteomes" id="UP001160499"/>
    </source>
</evidence>
<proteinExistence type="predicted"/>
<evidence type="ECO:0000313" key="2">
    <source>
        <dbReference type="EMBL" id="MDH6222641.1"/>
    </source>
</evidence>
<name>A0ABT6M3R6_9ACTN</name>